<keyword evidence="1" id="KW-1133">Transmembrane helix</keyword>
<dbReference type="AlphaFoldDB" id="A0A9Q1JJT8"/>
<keyword evidence="1" id="KW-0472">Membrane</keyword>
<feature type="transmembrane region" description="Helical" evidence="1">
    <location>
        <begin position="91"/>
        <end position="112"/>
    </location>
</feature>
<dbReference type="OrthoDB" id="913267at2759"/>
<dbReference type="EMBL" id="JAKOGI010001413">
    <property type="protein sequence ID" value="KAJ8425749.1"/>
    <property type="molecule type" value="Genomic_DNA"/>
</dbReference>
<sequence length="230" mass="25889">MNFRNLGALNLGNTQQREAKALLVNNPKKQHLKVILIRLLNCYDYPSDSYCRRVNSKWLLLRTKQPMKDAIYTSNQVKITWGRDKVAYSQFYNVLVLSLIALEVLQAFFGGYNKYHISRKSDQDNRIPHLGILSSINDVGALEDASFICHDTISVASFMASGVGYCLPMIILASVYKRLNEISHSSHPGRGGGYFSAHFLYVWLVKNFDAYEPAGETSSSPGMVKFSGLH</sequence>
<proteinExistence type="predicted"/>
<evidence type="ECO:0000256" key="1">
    <source>
        <dbReference type="SAM" id="Phobius"/>
    </source>
</evidence>
<keyword evidence="1" id="KW-0812">Transmembrane</keyword>
<evidence type="ECO:0000313" key="3">
    <source>
        <dbReference type="Proteomes" id="UP001153076"/>
    </source>
</evidence>
<feature type="transmembrane region" description="Helical" evidence="1">
    <location>
        <begin position="153"/>
        <end position="176"/>
    </location>
</feature>
<protein>
    <submittedName>
        <fullName evidence="2">Uncharacterized protein</fullName>
    </submittedName>
</protein>
<gene>
    <name evidence="2" type="ORF">Cgig2_024366</name>
</gene>
<reference evidence="2" key="1">
    <citation type="submission" date="2022-04" db="EMBL/GenBank/DDBJ databases">
        <title>Carnegiea gigantea Genome sequencing and assembly v2.</title>
        <authorList>
            <person name="Copetti D."/>
            <person name="Sanderson M.J."/>
            <person name="Burquez A."/>
            <person name="Wojciechowski M.F."/>
        </authorList>
    </citation>
    <scope>NUCLEOTIDE SEQUENCE</scope>
    <source>
        <strain evidence="2">SGP5-SGP5p</strain>
        <tissue evidence="2">Aerial part</tissue>
    </source>
</reference>
<organism evidence="2 3">
    <name type="scientific">Carnegiea gigantea</name>
    <dbReference type="NCBI Taxonomy" id="171969"/>
    <lineage>
        <taxon>Eukaryota</taxon>
        <taxon>Viridiplantae</taxon>
        <taxon>Streptophyta</taxon>
        <taxon>Embryophyta</taxon>
        <taxon>Tracheophyta</taxon>
        <taxon>Spermatophyta</taxon>
        <taxon>Magnoliopsida</taxon>
        <taxon>eudicotyledons</taxon>
        <taxon>Gunneridae</taxon>
        <taxon>Pentapetalae</taxon>
        <taxon>Caryophyllales</taxon>
        <taxon>Cactineae</taxon>
        <taxon>Cactaceae</taxon>
        <taxon>Cactoideae</taxon>
        <taxon>Echinocereeae</taxon>
        <taxon>Carnegiea</taxon>
    </lineage>
</organism>
<comment type="caution">
    <text evidence="2">The sequence shown here is derived from an EMBL/GenBank/DDBJ whole genome shotgun (WGS) entry which is preliminary data.</text>
</comment>
<accession>A0A9Q1JJT8</accession>
<name>A0A9Q1JJT8_9CARY</name>
<dbReference type="Proteomes" id="UP001153076">
    <property type="component" value="Unassembled WGS sequence"/>
</dbReference>
<keyword evidence="3" id="KW-1185">Reference proteome</keyword>
<evidence type="ECO:0000313" key="2">
    <source>
        <dbReference type="EMBL" id="KAJ8425749.1"/>
    </source>
</evidence>